<evidence type="ECO:0000313" key="3">
    <source>
        <dbReference type="Proteomes" id="UP000001745"/>
    </source>
</evidence>
<dbReference type="OrthoDB" id="4185910at2759"/>
<dbReference type="EMBL" id="EQ962660">
    <property type="protein sequence ID" value="EED12380.1"/>
    <property type="molecule type" value="Genomic_DNA"/>
</dbReference>
<feature type="region of interest" description="Disordered" evidence="1">
    <location>
        <begin position="194"/>
        <end position="215"/>
    </location>
</feature>
<evidence type="ECO:0000256" key="1">
    <source>
        <dbReference type="SAM" id="MobiDB-lite"/>
    </source>
</evidence>
<organism evidence="2 3">
    <name type="scientific">Talaromyces stipitatus (strain ATCC 10500 / CBS 375.48 / QM 6759 / NRRL 1006)</name>
    <name type="common">Penicillium stipitatum</name>
    <dbReference type="NCBI Taxonomy" id="441959"/>
    <lineage>
        <taxon>Eukaryota</taxon>
        <taxon>Fungi</taxon>
        <taxon>Dikarya</taxon>
        <taxon>Ascomycota</taxon>
        <taxon>Pezizomycotina</taxon>
        <taxon>Eurotiomycetes</taxon>
        <taxon>Eurotiomycetidae</taxon>
        <taxon>Eurotiales</taxon>
        <taxon>Trichocomaceae</taxon>
        <taxon>Talaromyces</taxon>
        <taxon>Talaromyces sect. Talaromyces</taxon>
    </lineage>
</organism>
<dbReference type="RefSeq" id="XP_002488034.1">
    <property type="nucleotide sequence ID" value="XM_002487989.1"/>
</dbReference>
<keyword evidence="3" id="KW-1185">Reference proteome</keyword>
<dbReference type="GeneID" id="8100140"/>
<dbReference type="Proteomes" id="UP000001745">
    <property type="component" value="Unassembled WGS sequence"/>
</dbReference>
<dbReference type="InParanoid" id="B8MTD1"/>
<protein>
    <submittedName>
        <fullName evidence="2">Uncharacterized protein</fullName>
    </submittedName>
</protein>
<dbReference type="VEuPathDB" id="FungiDB:TSTA_004290"/>
<name>B8MTD1_TALSN</name>
<evidence type="ECO:0000313" key="2">
    <source>
        <dbReference type="EMBL" id="EED12380.1"/>
    </source>
</evidence>
<proteinExistence type="predicted"/>
<dbReference type="STRING" id="441959.B8MTD1"/>
<sequence>MSTFTPNAVQSNTRDPRPLLRPLFHVLRPNNLCVPLIPADELPSWLEVVSTYTIDVNHSFLASYTPHPRLGEYDIICRYCETATQHIHDWNPWSANGLEEQSRIALRTHVSAGAGGYAAANGVMACTVHEEVVTCVFDADAAGVAVVADASIASTDTTATIPTAALFTAVWQTVSTLLTPLSAAKSTAGCATGSRKIRATSTDEQARRSGFRATA</sequence>
<dbReference type="HOGENOM" id="CLU_1284040_0_0_1"/>
<accession>B8MTD1</accession>
<dbReference type="eggNOG" id="ENOG502RNWX">
    <property type="taxonomic scope" value="Eukaryota"/>
</dbReference>
<gene>
    <name evidence="2" type="ORF">TSTA_004290</name>
</gene>
<reference evidence="3" key="1">
    <citation type="journal article" date="2015" name="Genome Announc.">
        <title>Genome sequence of the AIDS-associated pathogen Penicillium marneffei (ATCC18224) and its near taxonomic relative Talaromyces stipitatus (ATCC10500).</title>
        <authorList>
            <person name="Nierman W.C."/>
            <person name="Fedorova-Abrams N.D."/>
            <person name="Andrianopoulos A."/>
        </authorList>
    </citation>
    <scope>NUCLEOTIDE SEQUENCE [LARGE SCALE GENOMIC DNA]</scope>
    <source>
        <strain evidence="3">ATCC 10500 / CBS 375.48 / QM 6759 / NRRL 1006</strain>
    </source>
</reference>
<dbReference type="AlphaFoldDB" id="B8MTD1"/>